<dbReference type="PANTHER" id="PTHR43179">
    <property type="entry name" value="RHAMNOSYLTRANSFERASE WBBL"/>
    <property type="match status" value="1"/>
</dbReference>
<gene>
    <name evidence="5" type="ORF">TRN7648_04158</name>
</gene>
<name>A0A0P1GKU8_9RHOB</name>
<dbReference type="EMBL" id="CYSE01000017">
    <property type="protein sequence ID" value="CUH82616.1"/>
    <property type="molecule type" value="Genomic_DNA"/>
</dbReference>
<dbReference type="AlphaFoldDB" id="A0A0P1GKU8"/>
<dbReference type="SUPFAM" id="SSF53448">
    <property type="entry name" value="Nucleotide-diphospho-sugar transferases"/>
    <property type="match status" value="1"/>
</dbReference>
<dbReference type="OrthoDB" id="7665907at2"/>
<reference evidence="5 6" key="1">
    <citation type="submission" date="2015-09" db="EMBL/GenBank/DDBJ databases">
        <authorList>
            <consortium name="Swine Surveillance"/>
        </authorList>
    </citation>
    <scope>NUCLEOTIDE SEQUENCE [LARGE SCALE GENOMIC DNA]</scope>
    <source>
        <strain evidence="5 6">CECT 7648</strain>
    </source>
</reference>
<accession>A0A0P1GKU8</accession>
<organism evidence="5 6">
    <name type="scientific">Tropicibacter naphthalenivorans</name>
    <dbReference type="NCBI Taxonomy" id="441103"/>
    <lineage>
        <taxon>Bacteria</taxon>
        <taxon>Pseudomonadati</taxon>
        <taxon>Pseudomonadota</taxon>
        <taxon>Alphaproteobacteria</taxon>
        <taxon>Rhodobacterales</taxon>
        <taxon>Roseobacteraceae</taxon>
        <taxon>Tropicibacter</taxon>
    </lineage>
</organism>
<dbReference type="InterPro" id="IPR029044">
    <property type="entry name" value="Nucleotide-diphossugar_trans"/>
</dbReference>
<evidence type="ECO:0000256" key="2">
    <source>
        <dbReference type="ARBA" id="ARBA00022676"/>
    </source>
</evidence>
<evidence type="ECO:0000259" key="4">
    <source>
        <dbReference type="Pfam" id="PF00535"/>
    </source>
</evidence>
<evidence type="ECO:0000256" key="3">
    <source>
        <dbReference type="ARBA" id="ARBA00022679"/>
    </source>
</evidence>
<evidence type="ECO:0000256" key="1">
    <source>
        <dbReference type="ARBA" id="ARBA00006739"/>
    </source>
</evidence>
<feature type="domain" description="Glycosyltransferase 2-like" evidence="4">
    <location>
        <begin position="9"/>
        <end position="115"/>
    </location>
</feature>
<dbReference type="Gene3D" id="3.90.550.10">
    <property type="entry name" value="Spore Coat Polysaccharide Biosynthesis Protein SpsA, Chain A"/>
    <property type="match status" value="1"/>
</dbReference>
<dbReference type="STRING" id="441103.TRN7648_04158"/>
<proteinExistence type="inferred from homology"/>
<evidence type="ECO:0000313" key="6">
    <source>
        <dbReference type="Proteomes" id="UP000054935"/>
    </source>
</evidence>
<dbReference type="GO" id="GO:0016757">
    <property type="term" value="F:glycosyltransferase activity"/>
    <property type="evidence" value="ECO:0007669"/>
    <property type="project" value="UniProtKB-KW"/>
</dbReference>
<dbReference type="PANTHER" id="PTHR43179:SF12">
    <property type="entry name" value="GALACTOFURANOSYLTRANSFERASE GLFT2"/>
    <property type="match status" value="1"/>
</dbReference>
<keyword evidence="6" id="KW-1185">Reference proteome</keyword>
<dbReference type="InterPro" id="IPR001173">
    <property type="entry name" value="Glyco_trans_2-like"/>
</dbReference>
<dbReference type="RefSeq" id="WP_058249506.1">
    <property type="nucleotide sequence ID" value="NZ_CYSE01000017.1"/>
</dbReference>
<keyword evidence="3 5" id="KW-0808">Transferase</keyword>
<evidence type="ECO:0000313" key="5">
    <source>
        <dbReference type="EMBL" id="CUH82616.1"/>
    </source>
</evidence>
<dbReference type="Pfam" id="PF00535">
    <property type="entry name" value="Glycos_transf_2"/>
    <property type="match status" value="1"/>
</dbReference>
<sequence>MTQPTLVAVVVTYNRLAQLKVTLDRLLSSAPQHLSAVVVFDNASDDGTGAFLAECLARQDAGDEDGRLHVITSPANLGGAGGFEAAMRAAHERFDPDWMVLMDDDARPVRGALETFHAVPRTPQEAWAAAVYYPDGRACDMNRPWINPFRSGADLLHSLRHGRDGFHLNEEDYQSDQTRDIDGGSFVGLFVARAAIERVGYPDGRLFLYGDDVLYTLGLSQAGGRIGFDPNIAFEHDCATLSGGPSPVMFPLWKVYYFHRNQVLVYRRAAGPVLFWPVLALKALSWWRRAAAYGPQRRAYLRLIRAALRDGLLRDTSRPRERVLEMAQD</sequence>
<dbReference type="Proteomes" id="UP000054935">
    <property type="component" value="Unassembled WGS sequence"/>
</dbReference>
<protein>
    <submittedName>
        <fullName evidence="5">Glycosyl transferase family 2</fullName>
    </submittedName>
</protein>
<comment type="similarity">
    <text evidence="1">Belongs to the glycosyltransferase 2 family.</text>
</comment>
<keyword evidence="2" id="KW-0328">Glycosyltransferase</keyword>